<evidence type="ECO:0000256" key="3">
    <source>
        <dbReference type="ARBA" id="ARBA00023163"/>
    </source>
</evidence>
<accession>A0A1H9EMJ7</accession>
<dbReference type="STRING" id="89093.SAMN04488558_10782"/>
<dbReference type="SUPFAM" id="SSF53697">
    <property type="entry name" value="SIS domain"/>
    <property type="match status" value="1"/>
</dbReference>
<keyword evidence="7" id="KW-1185">Reference proteome</keyword>
<keyword evidence="1" id="KW-0805">Transcription regulation</keyword>
<dbReference type="InterPro" id="IPR000281">
    <property type="entry name" value="HTH_RpiR"/>
</dbReference>
<gene>
    <name evidence="6" type="ORF">SAMN04488558_10782</name>
</gene>
<keyword evidence="3" id="KW-0804">Transcription</keyword>
<evidence type="ECO:0000256" key="1">
    <source>
        <dbReference type="ARBA" id="ARBA00023015"/>
    </source>
</evidence>
<dbReference type="EMBL" id="FOEN01000007">
    <property type="protein sequence ID" value="SEQ26859.1"/>
    <property type="molecule type" value="Genomic_DNA"/>
</dbReference>
<dbReference type="Pfam" id="PF01418">
    <property type="entry name" value="HTH_6"/>
    <property type="match status" value="1"/>
</dbReference>
<dbReference type="InterPro" id="IPR009057">
    <property type="entry name" value="Homeodomain-like_sf"/>
</dbReference>
<reference evidence="6 7" key="1">
    <citation type="submission" date="2016-10" db="EMBL/GenBank/DDBJ databases">
        <authorList>
            <person name="de Groot N.N."/>
        </authorList>
    </citation>
    <scope>NUCLEOTIDE SEQUENCE [LARGE SCALE GENOMIC DNA]</scope>
    <source>
        <strain evidence="6 7">DSM 15695</strain>
    </source>
</reference>
<dbReference type="PROSITE" id="PS51071">
    <property type="entry name" value="HTH_RPIR"/>
    <property type="match status" value="1"/>
</dbReference>
<dbReference type="GO" id="GO:1901135">
    <property type="term" value="P:carbohydrate derivative metabolic process"/>
    <property type="evidence" value="ECO:0007669"/>
    <property type="project" value="InterPro"/>
</dbReference>
<dbReference type="InterPro" id="IPR036388">
    <property type="entry name" value="WH-like_DNA-bd_sf"/>
</dbReference>
<dbReference type="Gene3D" id="3.40.50.10490">
    <property type="entry name" value="Glucose-6-phosphate isomerase like protein, domain 1"/>
    <property type="match status" value="1"/>
</dbReference>
<dbReference type="PANTHER" id="PTHR30514">
    <property type="entry name" value="GLUCOKINASE"/>
    <property type="match status" value="1"/>
</dbReference>
<evidence type="ECO:0000256" key="2">
    <source>
        <dbReference type="ARBA" id="ARBA00023125"/>
    </source>
</evidence>
<dbReference type="GO" id="GO:0003700">
    <property type="term" value="F:DNA-binding transcription factor activity"/>
    <property type="evidence" value="ECO:0007669"/>
    <property type="project" value="InterPro"/>
</dbReference>
<dbReference type="InterPro" id="IPR047640">
    <property type="entry name" value="RpiR-like"/>
</dbReference>
<organism evidence="6 7">
    <name type="scientific">Ignavigranum ruoffiae</name>
    <dbReference type="NCBI Taxonomy" id="89093"/>
    <lineage>
        <taxon>Bacteria</taxon>
        <taxon>Bacillati</taxon>
        <taxon>Bacillota</taxon>
        <taxon>Bacilli</taxon>
        <taxon>Lactobacillales</taxon>
        <taxon>Aerococcaceae</taxon>
        <taxon>Ignavigranum</taxon>
    </lineage>
</organism>
<dbReference type="Proteomes" id="UP000198833">
    <property type="component" value="Unassembled WGS sequence"/>
</dbReference>
<name>A0A1H9EMJ7_9LACT</name>
<dbReference type="InterPro" id="IPR046348">
    <property type="entry name" value="SIS_dom_sf"/>
</dbReference>
<proteinExistence type="predicted"/>
<dbReference type="CDD" id="cd05013">
    <property type="entry name" value="SIS_RpiR"/>
    <property type="match status" value="1"/>
</dbReference>
<keyword evidence="2 6" id="KW-0238">DNA-binding</keyword>
<dbReference type="Pfam" id="PF01380">
    <property type="entry name" value="SIS"/>
    <property type="match status" value="1"/>
</dbReference>
<dbReference type="GO" id="GO:0003677">
    <property type="term" value="F:DNA binding"/>
    <property type="evidence" value="ECO:0007669"/>
    <property type="project" value="UniProtKB-KW"/>
</dbReference>
<dbReference type="InterPro" id="IPR001347">
    <property type="entry name" value="SIS_dom"/>
</dbReference>
<evidence type="ECO:0000259" key="5">
    <source>
        <dbReference type="PROSITE" id="PS51464"/>
    </source>
</evidence>
<feature type="domain" description="HTH rpiR-type" evidence="4">
    <location>
        <begin position="1"/>
        <end position="77"/>
    </location>
</feature>
<dbReference type="PANTHER" id="PTHR30514:SF21">
    <property type="entry name" value="RPIR-FAMILY TRANSCRIPTIONAL REGULATOR"/>
    <property type="match status" value="1"/>
</dbReference>
<dbReference type="PROSITE" id="PS51464">
    <property type="entry name" value="SIS"/>
    <property type="match status" value="1"/>
</dbReference>
<dbReference type="RefSeq" id="WP_092572051.1">
    <property type="nucleotide sequence ID" value="NZ_FOEN01000007.1"/>
</dbReference>
<dbReference type="SUPFAM" id="SSF46689">
    <property type="entry name" value="Homeodomain-like"/>
    <property type="match status" value="1"/>
</dbReference>
<evidence type="ECO:0000313" key="6">
    <source>
        <dbReference type="EMBL" id="SEQ26859.1"/>
    </source>
</evidence>
<evidence type="ECO:0000259" key="4">
    <source>
        <dbReference type="PROSITE" id="PS51071"/>
    </source>
</evidence>
<protein>
    <submittedName>
        <fullName evidence="6">DNA-binding transcriptional regulator, MurR/RpiR family, contains HTH and SIS domains</fullName>
    </submittedName>
</protein>
<dbReference type="GO" id="GO:0097367">
    <property type="term" value="F:carbohydrate derivative binding"/>
    <property type="evidence" value="ECO:0007669"/>
    <property type="project" value="InterPro"/>
</dbReference>
<dbReference type="OrthoDB" id="3684496at2"/>
<dbReference type="AlphaFoldDB" id="A0A1H9EMJ7"/>
<sequence length="258" mass="29466">MNQKIKYSKMRAQLSESEKRLLDYCLQYPQHIERITINQLAKELYISPSTISRTAQKLGFHGFKEMKYGFLKEESTLTDLTAHNGSIKPGNQAYFSEIQTKLQTTCQQLDKSSLEQAVSFIHDAENIEIFAVGGSECIGKELNRKLQQLNYSANARSDWDDLTRVSKRLDGQSIAIFISQTGETPLLLNWAQSIHDNRVRLISITGNQHSSLQSLSTLHFYGPTALRYQLDADISSRLSLQYLCDLLVWKLVEIFESH</sequence>
<feature type="domain" description="SIS" evidence="5">
    <location>
        <begin position="117"/>
        <end position="257"/>
    </location>
</feature>
<dbReference type="InterPro" id="IPR035472">
    <property type="entry name" value="RpiR-like_SIS"/>
</dbReference>
<evidence type="ECO:0000313" key="7">
    <source>
        <dbReference type="Proteomes" id="UP000198833"/>
    </source>
</evidence>
<dbReference type="Gene3D" id="1.10.10.10">
    <property type="entry name" value="Winged helix-like DNA-binding domain superfamily/Winged helix DNA-binding domain"/>
    <property type="match status" value="1"/>
</dbReference>